<dbReference type="EMBL" id="JACSQT010000012">
    <property type="protein sequence ID" value="MBD7939066.1"/>
    <property type="molecule type" value="Genomic_DNA"/>
</dbReference>
<evidence type="ECO:0000259" key="9">
    <source>
        <dbReference type="Pfam" id="PF25198"/>
    </source>
</evidence>
<keyword evidence="11" id="KW-1185">Reference proteome</keyword>
<dbReference type="Proteomes" id="UP000657931">
    <property type="component" value="Unassembled WGS sequence"/>
</dbReference>
<dbReference type="NCBIfam" id="TIGR02887">
    <property type="entry name" value="spore_ger_x_C"/>
    <property type="match status" value="1"/>
</dbReference>
<evidence type="ECO:0000256" key="3">
    <source>
        <dbReference type="ARBA" id="ARBA00022544"/>
    </source>
</evidence>
<dbReference type="PANTHER" id="PTHR35789:SF1">
    <property type="entry name" value="SPORE GERMINATION PROTEIN B3"/>
    <property type="match status" value="1"/>
</dbReference>
<keyword evidence="5" id="KW-0472">Membrane</keyword>
<feature type="domain" description="Spore germination GerAC-like C-terminal" evidence="8">
    <location>
        <begin position="208"/>
        <end position="360"/>
    </location>
</feature>
<dbReference type="Pfam" id="PF25198">
    <property type="entry name" value="Spore_GerAC_N"/>
    <property type="match status" value="1"/>
</dbReference>
<evidence type="ECO:0000256" key="1">
    <source>
        <dbReference type="ARBA" id="ARBA00004635"/>
    </source>
</evidence>
<sequence>MIMFLLLSGCQKPVEIQYQAYAVGFGIDFIDEEYVVYVQFLDFSNVAKTENSSINQDKPVWLGIGRGNTINKALTNIYKTMQLNINYDHINSFIFSENIIKHRLKETTDSLSSNYNIRVHGWIYGTNEDLEKILTLKMPFYYPYTSSIINQPLDTQRQVSEVPAIDATKYLIGLGEATKTILLPRVEVTDNNVKKNEKKFQVPYLNGGYFIKGGNYIGVLNSSQLSGYIKANKQAKVERSLIQVNMENESDPVEVELRDPKTKITLEKNDFHSKLKLNIKSTIILREGASEVNQDALKHKVEEQIREEAFLSLESGREKGIDVYLFEDYLFRHHNKIWKQHKFQGMFENITAEDINVEIKYSHSPNKVLKN</sequence>
<keyword evidence="6" id="KW-0564">Palmitate</keyword>
<evidence type="ECO:0000313" key="11">
    <source>
        <dbReference type="Proteomes" id="UP000657931"/>
    </source>
</evidence>
<dbReference type="Gene3D" id="3.30.300.210">
    <property type="entry name" value="Nutrient germinant receptor protein C, domain 3"/>
    <property type="match status" value="1"/>
</dbReference>
<evidence type="ECO:0000259" key="8">
    <source>
        <dbReference type="Pfam" id="PF05504"/>
    </source>
</evidence>
<comment type="similarity">
    <text evidence="2">Belongs to the GerABKC lipoprotein family.</text>
</comment>
<evidence type="ECO:0000256" key="5">
    <source>
        <dbReference type="ARBA" id="ARBA00023136"/>
    </source>
</evidence>
<evidence type="ECO:0000256" key="6">
    <source>
        <dbReference type="ARBA" id="ARBA00023139"/>
    </source>
</evidence>
<reference evidence="10 11" key="1">
    <citation type="submission" date="2020-08" db="EMBL/GenBank/DDBJ databases">
        <title>A Genomic Blueprint of the Chicken Gut Microbiome.</title>
        <authorList>
            <person name="Gilroy R."/>
            <person name="Ravi A."/>
            <person name="Getino M."/>
            <person name="Pursley I."/>
            <person name="Horton D.L."/>
            <person name="Alikhan N.-F."/>
            <person name="Baker D."/>
            <person name="Gharbi K."/>
            <person name="Hall N."/>
            <person name="Watson M."/>
            <person name="Adriaenssens E.M."/>
            <person name="Foster-Nyarko E."/>
            <person name="Jarju S."/>
            <person name="Secka A."/>
            <person name="Antonio M."/>
            <person name="Oren A."/>
            <person name="Chaudhuri R."/>
            <person name="La Ragione R.M."/>
            <person name="Hildebrand F."/>
            <person name="Pallen M.J."/>
        </authorList>
    </citation>
    <scope>NUCLEOTIDE SEQUENCE [LARGE SCALE GENOMIC DNA]</scope>
    <source>
        <strain evidence="10 11">Sa5YUA1</strain>
    </source>
</reference>
<dbReference type="Pfam" id="PF05504">
    <property type="entry name" value="Spore_GerAC"/>
    <property type="match status" value="1"/>
</dbReference>
<comment type="caution">
    <text evidence="10">The sequence shown here is derived from an EMBL/GenBank/DDBJ whole genome shotgun (WGS) entry which is preliminary data.</text>
</comment>
<evidence type="ECO:0000256" key="2">
    <source>
        <dbReference type="ARBA" id="ARBA00007886"/>
    </source>
</evidence>
<dbReference type="PANTHER" id="PTHR35789">
    <property type="entry name" value="SPORE GERMINATION PROTEIN B3"/>
    <property type="match status" value="1"/>
</dbReference>
<keyword evidence="3" id="KW-0309">Germination</keyword>
<name>A0ABR8QU51_9BACI</name>
<comment type="subcellular location">
    <subcellularLocation>
        <location evidence="1">Membrane</location>
        <topology evidence="1">Lipid-anchor</topology>
    </subcellularLocation>
</comment>
<organism evidence="10 11">
    <name type="scientific">Cytobacillus stercorigallinarum</name>
    <dbReference type="NCBI Taxonomy" id="2762240"/>
    <lineage>
        <taxon>Bacteria</taxon>
        <taxon>Bacillati</taxon>
        <taxon>Bacillota</taxon>
        <taxon>Bacilli</taxon>
        <taxon>Bacillales</taxon>
        <taxon>Bacillaceae</taxon>
        <taxon>Cytobacillus</taxon>
    </lineage>
</organism>
<accession>A0ABR8QU51</accession>
<keyword evidence="7" id="KW-0449">Lipoprotein</keyword>
<evidence type="ECO:0000313" key="10">
    <source>
        <dbReference type="EMBL" id="MBD7939066.1"/>
    </source>
</evidence>
<evidence type="ECO:0000256" key="7">
    <source>
        <dbReference type="ARBA" id="ARBA00023288"/>
    </source>
</evidence>
<dbReference type="InterPro" id="IPR057336">
    <property type="entry name" value="GerAC_N"/>
</dbReference>
<gene>
    <name evidence="10" type="ORF">H9655_18680</name>
</gene>
<dbReference type="InterPro" id="IPR038501">
    <property type="entry name" value="Spore_GerAC_C_sf"/>
</dbReference>
<dbReference type="InterPro" id="IPR046953">
    <property type="entry name" value="Spore_GerAC-like_C"/>
</dbReference>
<keyword evidence="4" id="KW-0732">Signal</keyword>
<dbReference type="InterPro" id="IPR008844">
    <property type="entry name" value="Spore_GerAC-like"/>
</dbReference>
<evidence type="ECO:0000256" key="4">
    <source>
        <dbReference type="ARBA" id="ARBA00022729"/>
    </source>
</evidence>
<proteinExistence type="inferred from homology"/>
<protein>
    <submittedName>
        <fullName evidence="10">Ger(X)C family spore germination protein</fullName>
    </submittedName>
</protein>
<feature type="domain" description="Spore germination protein N-terminal" evidence="9">
    <location>
        <begin position="14"/>
        <end position="187"/>
    </location>
</feature>